<dbReference type="KEGG" id="caj:CIG1485E_0918"/>
<sequence>MSVKEQILNDIKEAMKSKDNFKRDTLRLINSVFKQIEVDERVELSDERVFAILQTEIKRRNESATQYKAGAREDLADKELNEIAIISLYLPKQLSDEELEAKMKELIASIGANDIKDLGKLMKVAKDEFGASCDGKRMSECAKKMLSK</sequence>
<dbReference type="RefSeq" id="WP_038454224.1">
    <property type="nucleotide sequence ID" value="NZ_CP009043.1"/>
</dbReference>
<dbReference type="Gene3D" id="1.10.1510.10">
    <property type="entry name" value="Uncharacterised protein YqeY/AIM41 PF09424, N-terminal domain"/>
    <property type="match status" value="1"/>
</dbReference>
<dbReference type="InterPro" id="IPR003789">
    <property type="entry name" value="Asn/Gln_tRNA_amidoTrase-B-like"/>
</dbReference>
<protein>
    <recommendedName>
        <fullName evidence="3">GatB/YqeY family protein</fullName>
    </recommendedName>
</protein>
<dbReference type="PANTHER" id="PTHR28055:SF1">
    <property type="entry name" value="ALTERED INHERITANCE OF MITOCHONDRIA PROTEIN 41, MITOCHONDRIAL"/>
    <property type="match status" value="1"/>
</dbReference>
<dbReference type="Gene3D" id="1.10.10.410">
    <property type="match status" value="1"/>
</dbReference>
<dbReference type="eggNOG" id="COG1610">
    <property type="taxonomic scope" value="Bacteria"/>
</dbReference>
<gene>
    <name evidence="1" type="ORF">CIG1485E_0918</name>
</gene>
<dbReference type="InterPro" id="IPR019004">
    <property type="entry name" value="YqeY/Aim41"/>
</dbReference>
<dbReference type="PANTHER" id="PTHR28055">
    <property type="entry name" value="ALTERED INHERITANCE OF MITOCHONDRIA PROTEIN 41, MITOCHONDRIAL"/>
    <property type="match status" value="1"/>
</dbReference>
<keyword evidence="2" id="KW-1185">Reference proteome</keyword>
<accession>A0A076F9V6</accession>
<dbReference type="OrthoDB" id="9788127at2"/>
<evidence type="ECO:0008006" key="3">
    <source>
        <dbReference type="Google" id="ProtNLM"/>
    </source>
</evidence>
<dbReference type="EMBL" id="CP009043">
    <property type="protein sequence ID" value="AII14756.1"/>
    <property type="molecule type" value="Genomic_DNA"/>
</dbReference>
<name>A0A076F9V6_9BACT</name>
<dbReference type="STRING" id="1244531.CIG2463D_0918"/>
<reference evidence="2" key="1">
    <citation type="journal article" date="2014" name="Genome Announc.">
        <title>Complete Genome Sequence of Campylobacter iguaniorum Strain 1485ET, Isolated from a Bearded Dragon (Pogona vitticeps).</title>
        <authorList>
            <person name="Gilbert M.J."/>
            <person name="Miller W.G."/>
            <person name="Yee E."/>
            <person name="Kik M."/>
            <person name="Wagenaar J.A."/>
            <person name="Duim B."/>
        </authorList>
    </citation>
    <scope>NUCLEOTIDE SEQUENCE [LARGE SCALE GENOMIC DNA]</scope>
    <source>
        <strain evidence="2">1485E</strain>
    </source>
</reference>
<evidence type="ECO:0000313" key="2">
    <source>
        <dbReference type="Proteomes" id="UP000028486"/>
    </source>
</evidence>
<dbReference type="InterPro" id="IPR023168">
    <property type="entry name" value="GatB_Yqey_C_2"/>
</dbReference>
<dbReference type="SUPFAM" id="SSF89095">
    <property type="entry name" value="GatB/YqeY motif"/>
    <property type="match status" value="1"/>
</dbReference>
<dbReference type="GO" id="GO:0016884">
    <property type="term" value="F:carbon-nitrogen ligase activity, with glutamine as amido-N-donor"/>
    <property type="evidence" value="ECO:0007669"/>
    <property type="project" value="InterPro"/>
</dbReference>
<dbReference type="HOGENOM" id="CLU_079430_2_2_7"/>
<dbReference type="Pfam" id="PF09424">
    <property type="entry name" value="YqeY"/>
    <property type="match status" value="1"/>
</dbReference>
<proteinExistence type="predicted"/>
<dbReference type="Proteomes" id="UP000028486">
    <property type="component" value="Chromosome"/>
</dbReference>
<dbReference type="AlphaFoldDB" id="A0A076F9V6"/>
<dbReference type="InterPro" id="IPR042184">
    <property type="entry name" value="YqeY/Aim41_N"/>
</dbReference>
<organism evidence="1 2">
    <name type="scientific">Campylobacter iguaniorum</name>
    <dbReference type="NCBI Taxonomy" id="1244531"/>
    <lineage>
        <taxon>Bacteria</taxon>
        <taxon>Pseudomonadati</taxon>
        <taxon>Campylobacterota</taxon>
        <taxon>Epsilonproteobacteria</taxon>
        <taxon>Campylobacterales</taxon>
        <taxon>Campylobacteraceae</taxon>
        <taxon>Campylobacter</taxon>
    </lineage>
</organism>
<evidence type="ECO:0000313" key="1">
    <source>
        <dbReference type="EMBL" id="AII14756.1"/>
    </source>
</evidence>